<dbReference type="InParanoid" id="A0A165DKJ4"/>
<proteinExistence type="predicted"/>
<dbReference type="Proteomes" id="UP000077266">
    <property type="component" value="Unassembled WGS sequence"/>
</dbReference>
<organism evidence="2 3">
    <name type="scientific">Exidia glandulosa HHB12029</name>
    <dbReference type="NCBI Taxonomy" id="1314781"/>
    <lineage>
        <taxon>Eukaryota</taxon>
        <taxon>Fungi</taxon>
        <taxon>Dikarya</taxon>
        <taxon>Basidiomycota</taxon>
        <taxon>Agaricomycotina</taxon>
        <taxon>Agaricomycetes</taxon>
        <taxon>Auriculariales</taxon>
        <taxon>Exidiaceae</taxon>
        <taxon>Exidia</taxon>
    </lineage>
</organism>
<protein>
    <recommendedName>
        <fullName evidence="4">F-box domain-containing protein</fullName>
    </recommendedName>
</protein>
<dbReference type="InterPro" id="IPR032675">
    <property type="entry name" value="LRR_dom_sf"/>
</dbReference>
<reference evidence="2 3" key="1">
    <citation type="journal article" date="2016" name="Mol. Biol. Evol.">
        <title>Comparative Genomics of Early-Diverging Mushroom-Forming Fungi Provides Insights into the Origins of Lignocellulose Decay Capabilities.</title>
        <authorList>
            <person name="Nagy L.G."/>
            <person name="Riley R."/>
            <person name="Tritt A."/>
            <person name="Adam C."/>
            <person name="Daum C."/>
            <person name="Floudas D."/>
            <person name="Sun H."/>
            <person name="Yadav J.S."/>
            <person name="Pangilinan J."/>
            <person name="Larsson K.H."/>
            <person name="Matsuura K."/>
            <person name="Barry K."/>
            <person name="Labutti K."/>
            <person name="Kuo R."/>
            <person name="Ohm R.A."/>
            <person name="Bhattacharya S.S."/>
            <person name="Shirouzu T."/>
            <person name="Yoshinaga Y."/>
            <person name="Martin F.M."/>
            <person name="Grigoriev I.V."/>
            <person name="Hibbett D.S."/>
        </authorList>
    </citation>
    <scope>NUCLEOTIDE SEQUENCE [LARGE SCALE GENOMIC DNA]</scope>
    <source>
        <strain evidence="2 3">HHB12029</strain>
    </source>
</reference>
<sequence>MTSVSNNARLATVYDGLAAQLNDSAAILRHDLEVAEAALVRARDKVDEIRRNLDDVTRRQEDLRASSVTLRASQHSPFPRTFPVELLCALFQALVGEATSLWDGWDAKCDIDKHRRTAPFILAAVCRRWRAVTLATPSLWYYIALPPPTSISDCYTFMYYVDTVLARSGASALEIAVDWEHLSDAQWTELRAGAQPLLRRVADAASRWRYVFVLLPNLAATRENLHDFRRVMPMLEELVVCREDDDSNNLWEPEFPVYLPFCPKLRRMRTDGCHIVPTSRHSSTVLVHLELEIILPIHVIWELLQSLPVLDTLSLDLPLAPNMNGWIPPVLQKLRLPALRALDIHHCADVLLSFWASYLEFPSFRLCSVEHVDYDTMHPFLEVFADTVTTLHINTETFIDPEAIPDFRNLKHLVIKAQDSGYTDTFLTLARTDLWPDLEVVELQYLSVSTDLAGALIKFVRTRRPKRLKTLRLEYCNAPAWFAEQLELYLRDPNSGPQQLEDLSELA</sequence>
<evidence type="ECO:0000313" key="3">
    <source>
        <dbReference type="Proteomes" id="UP000077266"/>
    </source>
</evidence>
<keyword evidence="1" id="KW-0175">Coiled coil</keyword>
<evidence type="ECO:0000313" key="2">
    <source>
        <dbReference type="EMBL" id="KZV84770.1"/>
    </source>
</evidence>
<dbReference type="EMBL" id="KV426211">
    <property type="protein sequence ID" value="KZV84770.1"/>
    <property type="molecule type" value="Genomic_DNA"/>
</dbReference>
<gene>
    <name evidence="2" type="ORF">EXIGLDRAFT_841940</name>
</gene>
<dbReference type="OrthoDB" id="2884925at2759"/>
<dbReference type="SUPFAM" id="SSF52047">
    <property type="entry name" value="RNI-like"/>
    <property type="match status" value="1"/>
</dbReference>
<dbReference type="AlphaFoldDB" id="A0A165DKJ4"/>
<name>A0A165DKJ4_EXIGL</name>
<dbReference type="Gene3D" id="3.80.10.10">
    <property type="entry name" value="Ribonuclease Inhibitor"/>
    <property type="match status" value="1"/>
</dbReference>
<evidence type="ECO:0000256" key="1">
    <source>
        <dbReference type="SAM" id="Coils"/>
    </source>
</evidence>
<keyword evidence="3" id="KW-1185">Reference proteome</keyword>
<feature type="coiled-coil region" evidence="1">
    <location>
        <begin position="18"/>
        <end position="66"/>
    </location>
</feature>
<accession>A0A165DKJ4</accession>
<evidence type="ECO:0008006" key="4">
    <source>
        <dbReference type="Google" id="ProtNLM"/>
    </source>
</evidence>